<accession>A0A4R5AFV8</accession>
<comment type="caution">
    <text evidence="3">The sequence shown here is derived from an EMBL/GenBank/DDBJ whole genome shotgun (WGS) entry which is preliminary data.</text>
</comment>
<reference evidence="3 4" key="1">
    <citation type="submission" date="2019-02" db="EMBL/GenBank/DDBJ databases">
        <title>Draft genome sequences of novel Actinobacteria.</title>
        <authorList>
            <person name="Sahin N."/>
            <person name="Ay H."/>
            <person name="Saygin H."/>
        </authorList>
    </citation>
    <scope>NUCLEOTIDE SEQUENCE [LARGE SCALE GENOMIC DNA]</scope>
    <source>
        <strain evidence="3 4">8K307</strain>
    </source>
</reference>
<keyword evidence="4" id="KW-1185">Reference proteome</keyword>
<dbReference type="Pfam" id="PF08327">
    <property type="entry name" value="AHSA1"/>
    <property type="match status" value="1"/>
</dbReference>
<evidence type="ECO:0000313" key="4">
    <source>
        <dbReference type="Proteomes" id="UP000295217"/>
    </source>
</evidence>
<name>A0A4R5AFV8_9ACTN</name>
<comment type="similarity">
    <text evidence="1">Belongs to the AHA1 family.</text>
</comment>
<dbReference type="EMBL" id="SMLB01000006">
    <property type="protein sequence ID" value="TDD71281.1"/>
    <property type="molecule type" value="Genomic_DNA"/>
</dbReference>
<dbReference type="OrthoDB" id="5185819at2"/>
<feature type="domain" description="Activator of Hsp90 ATPase homologue 1/2-like C-terminal" evidence="2">
    <location>
        <begin position="27"/>
        <end position="159"/>
    </location>
</feature>
<dbReference type="InterPro" id="IPR023393">
    <property type="entry name" value="START-like_dom_sf"/>
</dbReference>
<dbReference type="AlphaFoldDB" id="A0A4R5AFV8"/>
<dbReference type="InterPro" id="IPR013538">
    <property type="entry name" value="ASHA1/2-like_C"/>
</dbReference>
<evidence type="ECO:0000259" key="2">
    <source>
        <dbReference type="Pfam" id="PF08327"/>
    </source>
</evidence>
<dbReference type="Gene3D" id="3.30.530.20">
    <property type="match status" value="1"/>
</dbReference>
<evidence type="ECO:0000313" key="3">
    <source>
        <dbReference type="EMBL" id="TDD71281.1"/>
    </source>
</evidence>
<dbReference type="Proteomes" id="UP000295217">
    <property type="component" value="Unassembled WGS sequence"/>
</dbReference>
<gene>
    <name evidence="3" type="ORF">E1262_06625</name>
</gene>
<proteinExistence type="inferred from homology"/>
<dbReference type="RefSeq" id="WP_132102347.1">
    <property type="nucleotide sequence ID" value="NZ_SMLB01000006.1"/>
</dbReference>
<protein>
    <recommendedName>
        <fullName evidence="2">Activator of Hsp90 ATPase homologue 1/2-like C-terminal domain-containing protein</fullName>
    </recommendedName>
</protein>
<evidence type="ECO:0000256" key="1">
    <source>
        <dbReference type="ARBA" id="ARBA00006817"/>
    </source>
</evidence>
<dbReference type="SUPFAM" id="SSF55961">
    <property type="entry name" value="Bet v1-like"/>
    <property type="match status" value="1"/>
</dbReference>
<organism evidence="3 4">
    <name type="scientific">Jiangella aurantiaca</name>
    <dbReference type="NCBI Taxonomy" id="2530373"/>
    <lineage>
        <taxon>Bacteria</taxon>
        <taxon>Bacillati</taxon>
        <taxon>Actinomycetota</taxon>
        <taxon>Actinomycetes</taxon>
        <taxon>Jiangellales</taxon>
        <taxon>Jiangellaceae</taxon>
        <taxon>Jiangella</taxon>
    </lineage>
</organism>
<sequence length="175" mass="19205">MTRRELGDAATTVVAEGSELLIERVFAAPRELVWAAMTTAEHLAQWIGPHGTTTEVVELDVRPGGRWKWINRYDGGEIAFLGEFLEVDPPKRLVRTTAPDMEPAGGPPAVETITFEEVDGGTRVYWLTRFPSPEVLDYAVDSGMIKGILEQFDRLAGLLAPGSWSPAARSDVSPR</sequence>